<evidence type="ECO:0000313" key="12">
    <source>
        <dbReference type="EMBL" id="MCI4683003.1"/>
    </source>
</evidence>
<gene>
    <name evidence="12" type="ORF">K2U94_09535</name>
</gene>
<sequence length="753" mass="81126">MLGGSMAALSWHCAARAQTNLPEVTVRQQKPAAPRRKIAVARKPAPHPNIRRIAHRAAAPLPHPRQPTPEAETPAAAEARALAQNTTGLNKARANILPPLGVSPYDISGAAIAQAPQGANAPLDKVLLQAPGVSQDSAASGSLHIRNEHANVQYRVNGVLLPEGVAGFGTLLDTQFIGNMSLLTGALPAQFGLHTSGIIDVTSKNGVFDGGGAVGVYGGSHGTITPSFEYGGSSGQTQYFFTGQYSQSNLGIENTTPAYNAIHDRDALNKFFGYVSTILEDGSRLSFLTGSAVGTYQIPATPWQTPFPGVAALLPNSAAFPSSAVAENQYEASLYNVLAWQKSAGALDFQFAYFSRYSELHFMPDTYGDLLYNGVASDVLRDSFLNGVSVDAAYHYNDAHTIRGGLYASGEDTYVRNSSFVFATDAGGDPYGAPFPAPVDKSSKFGWLLGAYLQDEWKISRQLTLNAGLRFDQMYQYVDANQFSPRLSLTYAPFDSTNMHIGFARYFTPPSQALSAPVNLADFANTTAAPAVSQSGSVLPEHGTYLDAGIEQKVLPGLTIGIDGYLKWAQDLLDDGQFGQALVLTAFNYAKGFNQGLEFKVNYEQGDFRAYANLALAKQMATNVVSNQYLFDPDELAFISNHYIYTDHSQTLTASAGASYRWQGTRFSADMIYGSGLRAGFANTQTSAPYVQFNLGAMHQFKWAPDMKPVTIRFDVVNLFDTIYAIRDGSGIGVFAPQYGPRRGFFIGISQKI</sequence>
<keyword evidence="4 10" id="KW-0812">Transmembrane</keyword>
<comment type="caution">
    <text evidence="12">The sequence shown here is derived from an EMBL/GenBank/DDBJ whole genome shotgun (WGS) entry which is preliminary data.</text>
</comment>
<dbReference type="Proteomes" id="UP001139104">
    <property type="component" value="Unassembled WGS sequence"/>
</dbReference>
<evidence type="ECO:0000256" key="6">
    <source>
        <dbReference type="ARBA" id="ARBA00023077"/>
    </source>
</evidence>
<dbReference type="InterPro" id="IPR036942">
    <property type="entry name" value="Beta-barrel_TonB_sf"/>
</dbReference>
<evidence type="ECO:0000256" key="9">
    <source>
        <dbReference type="ARBA" id="ARBA00023237"/>
    </source>
</evidence>
<keyword evidence="2 10" id="KW-0813">Transport</keyword>
<dbReference type="RefSeq" id="WP_243066977.1">
    <property type="nucleotide sequence ID" value="NZ_JAIVFK010000012.1"/>
</dbReference>
<dbReference type="PROSITE" id="PS52016">
    <property type="entry name" value="TONB_DEPENDENT_REC_3"/>
    <property type="match status" value="1"/>
</dbReference>
<dbReference type="PANTHER" id="PTHR30069:SF29">
    <property type="entry name" value="HEMOGLOBIN AND HEMOGLOBIN-HAPTOGLOBIN-BINDING PROTEIN 1-RELATED"/>
    <property type="match status" value="1"/>
</dbReference>
<evidence type="ECO:0000256" key="7">
    <source>
        <dbReference type="ARBA" id="ARBA00023136"/>
    </source>
</evidence>
<evidence type="ECO:0000256" key="1">
    <source>
        <dbReference type="ARBA" id="ARBA00004571"/>
    </source>
</evidence>
<dbReference type="InterPro" id="IPR039426">
    <property type="entry name" value="TonB-dep_rcpt-like"/>
</dbReference>
<keyword evidence="3 10" id="KW-1134">Transmembrane beta strand</keyword>
<protein>
    <submittedName>
        <fullName evidence="12">TonB-dependent receptor</fullName>
    </submittedName>
</protein>
<evidence type="ECO:0000313" key="13">
    <source>
        <dbReference type="Proteomes" id="UP001139104"/>
    </source>
</evidence>
<reference evidence="12" key="1">
    <citation type="journal article" date="2022" name="ISME J.">
        <title>Identification of active gaseous-alkane degraders at natural gas seeps.</title>
        <authorList>
            <person name="Farhan Ul Haque M."/>
            <person name="Hernandez M."/>
            <person name="Crombie A.T."/>
            <person name="Murrell J.C."/>
        </authorList>
    </citation>
    <scope>NUCLEOTIDE SEQUENCE</scope>
    <source>
        <strain evidence="12">PC2</strain>
    </source>
</reference>
<evidence type="ECO:0000256" key="8">
    <source>
        <dbReference type="ARBA" id="ARBA00023170"/>
    </source>
</evidence>
<evidence type="ECO:0000256" key="2">
    <source>
        <dbReference type="ARBA" id="ARBA00022448"/>
    </source>
</evidence>
<comment type="similarity">
    <text evidence="10">Belongs to the TonB-dependent receptor family.</text>
</comment>
<accession>A0ABS9Z5T5</accession>
<dbReference type="Gene3D" id="2.40.170.20">
    <property type="entry name" value="TonB-dependent receptor, beta-barrel domain"/>
    <property type="match status" value="1"/>
</dbReference>
<evidence type="ECO:0000256" key="4">
    <source>
        <dbReference type="ARBA" id="ARBA00022692"/>
    </source>
</evidence>
<keyword evidence="7 10" id="KW-0472">Membrane</keyword>
<evidence type="ECO:0000256" key="10">
    <source>
        <dbReference type="PROSITE-ProRule" id="PRU01360"/>
    </source>
</evidence>
<name>A0ABS9Z5T5_9HYPH</name>
<keyword evidence="9 10" id="KW-0998">Cell outer membrane</keyword>
<feature type="domain" description="TonB-dependent receptor-like beta-barrel" evidence="11">
    <location>
        <begin position="294"/>
        <end position="719"/>
    </location>
</feature>
<dbReference type="InterPro" id="IPR000531">
    <property type="entry name" value="Beta-barrel_TonB"/>
</dbReference>
<keyword evidence="13" id="KW-1185">Reference proteome</keyword>
<dbReference type="Pfam" id="PF00593">
    <property type="entry name" value="TonB_dep_Rec_b-barrel"/>
    <property type="match status" value="1"/>
</dbReference>
<keyword evidence="5" id="KW-0732">Signal</keyword>
<evidence type="ECO:0000256" key="3">
    <source>
        <dbReference type="ARBA" id="ARBA00022452"/>
    </source>
</evidence>
<keyword evidence="8 12" id="KW-0675">Receptor</keyword>
<dbReference type="EMBL" id="JAIVFP010000001">
    <property type="protein sequence ID" value="MCI4683003.1"/>
    <property type="molecule type" value="Genomic_DNA"/>
</dbReference>
<proteinExistence type="inferred from homology"/>
<keyword evidence="6" id="KW-0798">TonB box</keyword>
<evidence type="ECO:0000259" key="11">
    <source>
        <dbReference type="Pfam" id="PF00593"/>
    </source>
</evidence>
<evidence type="ECO:0000256" key="5">
    <source>
        <dbReference type="ARBA" id="ARBA00022729"/>
    </source>
</evidence>
<organism evidence="12 13">
    <name type="scientific">Candidatus Rhodoblastus alkanivorans</name>
    <dbReference type="NCBI Taxonomy" id="2954117"/>
    <lineage>
        <taxon>Bacteria</taxon>
        <taxon>Pseudomonadati</taxon>
        <taxon>Pseudomonadota</taxon>
        <taxon>Alphaproteobacteria</taxon>
        <taxon>Hyphomicrobiales</taxon>
        <taxon>Rhodoblastaceae</taxon>
        <taxon>Rhodoblastus</taxon>
    </lineage>
</organism>
<dbReference type="PANTHER" id="PTHR30069">
    <property type="entry name" value="TONB-DEPENDENT OUTER MEMBRANE RECEPTOR"/>
    <property type="match status" value="1"/>
</dbReference>
<dbReference type="SUPFAM" id="SSF56935">
    <property type="entry name" value="Porins"/>
    <property type="match status" value="1"/>
</dbReference>
<comment type="subcellular location">
    <subcellularLocation>
        <location evidence="1 10">Cell outer membrane</location>
        <topology evidence="1 10">Multi-pass membrane protein</topology>
    </subcellularLocation>
</comment>